<accession>A0A2P6MJC8</accession>
<gene>
    <name evidence="1" type="ORF">C6I21_03335</name>
</gene>
<proteinExistence type="predicted"/>
<dbReference type="OrthoDB" id="2886242at2"/>
<dbReference type="EMBL" id="PVNS01000003">
    <property type="protein sequence ID" value="PRO66386.1"/>
    <property type="molecule type" value="Genomic_DNA"/>
</dbReference>
<name>A0A2P6MJC8_ALKUR</name>
<dbReference type="Proteomes" id="UP000243650">
    <property type="component" value="Unassembled WGS sequence"/>
</dbReference>
<evidence type="ECO:0000313" key="2">
    <source>
        <dbReference type="Proteomes" id="UP000243650"/>
    </source>
</evidence>
<keyword evidence="2" id="KW-1185">Reference proteome</keyword>
<reference evidence="1 2" key="1">
    <citation type="submission" date="2018-03" db="EMBL/GenBank/DDBJ databases">
        <title>Bacillus urumqiensis sp. nov., a moderately haloalkaliphilic bacterium isolated from a salt lake.</title>
        <authorList>
            <person name="Zhao B."/>
            <person name="Liao Z."/>
        </authorList>
    </citation>
    <scope>NUCLEOTIDE SEQUENCE [LARGE SCALE GENOMIC DNA]</scope>
    <source>
        <strain evidence="1 2">BZ-SZ-XJ18</strain>
    </source>
</reference>
<evidence type="ECO:0000313" key="1">
    <source>
        <dbReference type="EMBL" id="PRO66386.1"/>
    </source>
</evidence>
<comment type="caution">
    <text evidence="1">The sequence shown here is derived from an EMBL/GenBank/DDBJ whole genome shotgun (WGS) entry which is preliminary data.</text>
</comment>
<protein>
    <submittedName>
        <fullName evidence="1">Uncharacterized protein</fullName>
    </submittedName>
</protein>
<sequence>MEGFKIIPLVFWNPIPNHTLSISGKLGEYDAMQLYSIAQGHELHIVLEDNDYFYLIDYERPEIPNAEGIEGDVYAVVQTPEVMRFDIKSTADDKLNEVGVTEYYWPFFKMEDSSLLAWTREAVGIFLPPEKTAYHHVYVTESDIVEVIADRDPKVTIQTKK</sequence>
<organism evidence="1 2">
    <name type="scientific">Alkalicoccus urumqiensis</name>
    <name type="common">Bacillus urumqiensis</name>
    <dbReference type="NCBI Taxonomy" id="1548213"/>
    <lineage>
        <taxon>Bacteria</taxon>
        <taxon>Bacillati</taxon>
        <taxon>Bacillota</taxon>
        <taxon>Bacilli</taxon>
        <taxon>Bacillales</taxon>
        <taxon>Bacillaceae</taxon>
        <taxon>Alkalicoccus</taxon>
    </lineage>
</organism>
<dbReference type="RefSeq" id="WP_105958025.1">
    <property type="nucleotide sequence ID" value="NZ_PVNS01000003.1"/>
</dbReference>
<dbReference type="AlphaFoldDB" id="A0A2P6MJC8"/>